<dbReference type="FunFam" id="3.30.430.20:FF:000002">
    <property type="entry name" value="Cysteine-rich receptor-like protein kinase 10"/>
    <property type="match status" value="1"/>
</dbReference>
<dbReference type="EMBL" id="JAJJMA010065234">
    <property type="protein sequence ID" value="MCL7027171.1"/>
    <property type="molecule type" value="Genomic_DNA"/>
</dbReference>
<evidence type="ECO:0000259" key="4">
    <source>
        <dbReference type="PROSITE" id="PS51473"/>
    </source>
</evidence>
<name>A0AA41V1C2_PAPNU</name>
<evidence type="ECO:0000313" key="6">
    <source>
        <dbReference type="Proteomes" id="UP001177140"/>
    </source>
</evidence>
<feature type="transmembrane region" description="Helical" evidence="3">
    <location>
        <begin position="14"/>
        <end position="34"/>
    </location>
</feature>
<dbReference type="CDD" id="cd23509">
    <property type="entry name" value="Gnk2-like"/>
    <property type="match status" value="2"/>
</dbReference>
<feature type="non-terminal residue" evidence="5">
    <location>
        <position position="334"/>
    </location>
</feature>
<keyword evidence="3" id="KW-0812">Transmembrane</keyword>
<feature type="domain" description="Gnk2-homologous" evidence="4">
    <location>
        <begin position="143"/>
        <end position="248"/>
    </location>
</feature>
<evidence type="ECO:0000313" key="5">
    <source>
        <dbReference type="EMBL" id="MCL7027171.1"/>
    </source>
</evidence>
<dbReference type="Pfam" id="PF01657">
    <property type="entry name" value="Stress-antifung"/>
    <property type="match status" value="2"/>
</dbReference>
<feature type="transmembrane region" description="Helical" evidence="3">
    <location>
        <begin position="299"/>
        <end position="323"/>
    </location>
</feature>
<keyword evidence="2" id="KW-0677">Repeat</keyword>
<keyword evidence="3" id="KW-0472">Membrane</keyword>
<dbReference type="Proteomes" id="UP001177140">
    <property type="component" value="Unassembled WGS sequence"/>
</dbReference>
<dbReference type="PANTHER" id="PTHR32099:SF42">
    <property type="entry name" value="CYSTEINE-RICH RECEPTOR-LIKE PROTEIN KINASE 9-RELATED"/>
    <property type="match status" value="1"/>
</dbReference>
<comment type="caution">
    <text evidence="5">The sequence shown here is derived from an EMBL/GenBank/DDBJ whole genome shotgun (WGS) entry which is preliminary data.</text>
</comment>
<evidence type="ECO:0000256" key="2">
    <source>
        <dbReference type="ARBA" id="ARBA00022737"/>
    </source>
</evidence>
<gene>
    <name evidence="5" type="ORF">MKW94_011513</name>
</gene>
<dbReference type="InterPro" id="IPR002902">
    <property type="entry name" value="GNK2"/>
</dbReference>
<dbReference type="PROSITE" id="PS51473">
    <property type="entry name" value="GNK2"/>
    <property type="match status" value="2"/>
</dbReference>
<dbReference type="InterPro" id="IPR038408">
    <property type="entry name" value="GNK2_sf"/>
</dbReference>
<proteinExistence type="predicted"/>
<keyword evidence="1" id="KW-0732">Signal</keyword>
<feature type="domain" description="Gnk2-homologous" evidence="4">
    <location>
        <begin position="38"/>
        <end position="137"/>
    </location>
</feature>
<reference evidence="5" key="1">
    <citation type="submission" date="2022-03" db="EMBL/GenBank/DDBJ databases">
        <title>A functionally conserved STORR gene fusion in Papaver species that diverged 16.8 million years ago.</title>
        <authorList>
            <person name="Catania T."/>
        </authorList>
    </citation>
    <scope>NUCLEOTIDE SEQUENCE</scope>
    <source>
        <strain evidence="5">S-191538</strain>
    </source>
</reference>
<sequence>MIVRDENMGCLNPVFNLFVCLFFLSNLLIIIQYITAQPDYIYHFCLGDNYSTDSTFAANLNHLFSSISISNRYDNTTAGRNPDTVYGSVQCRGDVTLDACQSCVDFGTQDINNRCPTSKKAFIWYGECMLRYSNEYYFNIMQITPAVYIWDPISITDPEQFNPVLADLMDELEKQRGSSFSNFATGYKNLTNDRKVYGLVQCSPDILSNDCSRCLLGAISELPSCCDGKQGGRVIRPSCNIRYELYPFLQYTNAPSPPLLSAPVPVLSPPPLILPPPLVSPPSSTNTTTPNSNGNNSSILAISIVVPSFIVVLSAIGFWFFCFERKKKKTEYFD</sequence>
<evidence type="ECO:0000256" key="3">
    <source>
        <dbReference type="SAM" id="Phobius"/>
    </source>
</evidence>
<organism evidence="5 6">
    <name type="scientific">Papaver nudicaule</name>
    <name type="common">Iceland poppy</name>
    <dbReference type="NCBI Taxonomy" id="74823"/>
    <lineage>
        <taxon>Eukaryota</taxon>
        <taxon>Viridiplantae</taxon>
        <taxon>Streptophyta</taxon>
        <taxon>Embryophyta</taxon>
        <taxon>Tracheophyta</taxon>
        <taxon>Spermatophyta</taxon>
        <taxon>Magnoliopsida</taxon>
        <taxon>Ranunculales</taxon>
        <taxon>Papaveraceae</taxon>
        <taxon>Papaveroideae</taxon>
        <taxon>Papaver</taxon>
    </lineage>
</organism>
<evidence type="ECO:0000256" key="1">
    <source>
        <dbReference type="ARBA" id="ARBA00022729"/>
    </source>
</evidence>
<dbReference type="AlphaFoldDB" id="A0AA41V1C2"/>
<dbReference type="PANTHER" id="PTHR32099">
    <property type="entry name" value="CYSTEINE-RICH REPEAT SECRETORY PROTEIN"/>
    <property type="match status" value="1"/>
</dbReference>
<keyword evidence="6" id="KW-1185">Reference proteome</keyword>
<protein>
    <recommendedName>
        <fullName evidence="4">Gnk2-homologous domain-containing protein</fullName>
    </recommendedName>
</protein>
<accession>A0AA41V1C2</accession>
<dbReference type="Gene3D" id="3.30.430.20">
    <property type="entry name" value="Gnk2 domain, C-X8-C-X2-C motif"/>
    <property type="match status" value="2"/>
</dbReference>
<keyword evidence="3" id="KW-1133">Transmembrane helix</keyword>